<feature type="region of interest" description="Disordered" evidence="1">
    <location>
        <begin position="315"/>
        <end position="355"/>
    </location>
</feature>
<dbReference type="Proteomes" id="UP001141434">
    <property type="component" value="Unassembled WGS sequence"/>
</dbReference>
<gene>
    <name evidence="3" type="ORF">NUU61_006148</name>
</gene>
<evidence type="ECO:0000256" key="1">
    <source>
        <dbReference type="SAM" id="MobiDB-lite"/>
    </source>
</evidence>
<organism evidence="3 4">
    <name type="scientific">Penicillium alfredii</name>
    <dbReference type="NCBI Taxonomy" id="1506179"/>
    <lineage>
        <taxon>Eukaryota</taxon>
        <taxon>Fungi</taxon>
        <taxon>Dikarya</taxon>
        <taxon>Ascomycota</taxon>
        <taxon>Pezizomycotina</taxon>
        <taxon>Eurotiomycetes</taxon>
        <taxon>Eurotiomycetidae</taxon>
        <taxon>Eurotiales</taxon>
        <taxon>Aspergillaceae</taxon>
        <taxon>Penicillium</taxon>
    </lineage>
</organism>
<evidence type="ECO:0008006" key="5">
    <source>
        <dbReference type="Google" id="ProtNLM"/>
    </source>
</evidence>
<name>A0A9W9F0E6_9EURO</name>
<feature type="compositionally biased region" description="Basic and acidic residues" evidence="1">
    <location>
        <begin position="318"/>
        <end position="335"/>
    </location>
</feature>
<feature type="chain" id="PRO_5040729417" description="Lysine-specific metallo-endopeptidase domain-containing protein" evidence="2">
    <location>
        <begin position="21"/>
        <end position="355"/>
    </location>
</feature>
<accession>A0A9W9F0E6</accession>
<keyword evidence="2" id="KW-0732">Signal</keyword>
<dbReference type="GO" id="GO:0008237">
    <property type="term" value="F:metallopeptidase activity"/>
    <property type="evidence" value="ECO:0007669"/>
    <property type="project" value="InterPro"/>
</dbReference>
<keyword evidence="4" id="KW-1185">Reference proteome</keyword>
<dbReference type="EMBL" id="JAPMSZ010000009">
    <property type="protein sequence ID" value="KAJ5091278.1"/>
    <property type="molecule type" value="Genomic_DNA"/>
</dbReference>
<proteinExistence type="predicted"/>
<evidence type="ECO:0000313" key="3">
    <source>
        <dbReference type="EMBL" id="KAJ5091278.1"/>
    </source>
</evidence>
<dbReference type="Gene3D" id="3.40.390.10">
    <property type="entry name" value="Collagenase (Catalytic Domain)"/>
    <property type="match status" value="1"/>
</dbReference>
<dbReference type="InterPro" id="IPR024079">
    <property type="entry name" value="MetalloPept_cat_dom_sf"/>
</dbReference>
<feature type="signal peptide" evidence="2">
    <location>
        <begin position="1"/>
        <end position="20"/>
    </location>
</feature>
<sequence length="355" mass="39814">MLRMNRFILPLICLPSLVFGFPNSPEYIPNSDSCSAIKIDLECAWKGLPELANLAAESLISWASSSGCDDTELVDDAMKRIFNVDRSIMSKGEVKEIYGTIGAFMLGINRLPQAQAPLLACDWKWLQNKHDEKTSDQVSKEMGLDRDKEIALWDDIEKAWVSLPAHFNQSKSDVLASTYHGERDIIVVSGFRGKNRAVLREGNNQPTRLVNSPRKSTLQFGIEWLLATLTAALFHEFTHLESVGASEDQLLKDGKTVAYSWSEIKKLALEKEKDDVTELPKSVVNAQSLTAFVLVLWLQLKGQFRFDYDTGMFVPPSSKEKPKSPKRDSIDDALKSNKPPIPTKPDCLKVKKLKT</sequence>
<dbReference type="AlphaFoldDB" id="A0A9W9F0E6"/>
<dbReference type="RefSeq" id="XP_056509476.1">
    <property type="nucleotide sequence ID" value="XM_056656676.1"/>
</dbReference>
<protein>
    <recommendedName>
        <fullName evidence="5">Lysine-specific metallo-endopeptidase domain-containing protein</fullName>
    </recommendedName>
</protein>
<evidence type="ECO:0000313" key="4">
    <source>
        <dbReference type="Proteomes" id="UP001141434"/>
    </source>
</evidence>
<comment type="caution">
    <text evidence="3">The sequence shown here is derived from an EMBL/GenBank/DDBJ whole genome shotgun (WGS) entry which is preliminary data.</text>
</comment>
<dbReference type="GeneID" id="81395845"/>
<reference evidence="3" key="2">
    <citation type="journal article" date="2023" name="IMA Fungus">
        <title>Comparative genomic study of the Penicillium genus elucidates a diverse pangenome and 15 lateral gene transfer events.</title>
        <authorList>
            <person name="Petersen C."/>
            <person name="Sorensen T."/>
            <person name="Nielsen M.R."/>
            <person name="Sondergaard T.E."/>
            <person name="Sorensen J.L."/>
            <person name="Fitzpatrick D.A."/>
            <person name="Frisvad J.C."/>
            <person name="Nielsen K.L."/>
        </authorList>
    </citation>
    <scope>NUCLEOTIDE SEQUENCE</scope>
    <source>
        <strain evidence="3">IBT 34128</strain>
    </source>
</reference>
<reference evidence="3" key="1">
    <citation type="submission" date="2022-11" db="EMBL/GenBank/DDBJ databases">
        <authorList>
            <person name="Petersen C."/>
        </authorList>
    </citation>
    <scope>NUCLEOTIDE SEQUENCE</scope>
    <source>
        <strain evidence="3">IBT 34128</strain>
    </source>
</reference>
<evidence type="ECO:0000256" key="2">
    <source>
        <dbReference type="SAM" id="SignalP"/>
    </source>
</evidence>